<feature type="domain" description="HTH araC/xylS-type" evidence="4">
    <location>
        <begin position="130"/>
        <end position="228"/>
    </location>
</feature>
<sequence>MSKLLYINLGCCSDDTLRLQDWGKCGMNMEICDDDSEVTLHRIEKNGYSLAVINMNGSPKKGLELCGRIRRISRLPIIVVEDTMEFAFIRKALQLQVSDYVPSTLPAEELVKSVAAVNANQRRTEDDVIHRVKEYVGKKLHENITLKDISSKFHFNRSYLGQKFKNHENMSFNEYLFIQRMERAKMLLEQTDLKIYEIANEVGYTEIDWFYKRFKSYTGVSANEYRKMVAS</sequence>
<dbReference type="Gene3D" id="1.10.10.60">
    <property type="entry name" value="Homeodomain-like"/>
    <property type="match status" value="2"/>
</dbReference>
<dbReference type="InterPro" id="IPR011006">
    <property type="entry name" value="CheY-like_superfamily"/>
</dbReference>
<dbReference type="InterPro" id="IPR009057">
    <property type="entry name" value="Homeodomain-like_sf"/>
</dbReference>
<gene>
    <name evidence="5" type="ORF">BBD41_26840</name>
</gene>
<dbReference type="SUPFAM" id="SSF52172">
    <property type="entry name" value="CheY-like"/>
    <property type="match status" value="1"/>
</dbReference>
<protein>
    <submittedName>
        <fullName evidence="5">DNA-binding response regulator</fullName>
    </submittedName>
</protein>
<keyword evidence="2 5" id="KW-0238">DNA-binding</keyword>
<dbReference type="GO" id="GO:0003700">
    <property type="term" value="F:DNA-binding transcription factor activity"/>
    <property type="evidence" value="ECO:0007669"/>
    <property type="project" value="InterPro"/>
</dbReference>
<dbReference type="PANTHER" id="PTHR43280">
    <property type="entry name" value="ARAC-FAMILY TRANSCRIPTIONAL REGULATOR"/>
    <property type="match status" value="1"/>
</dbReference>
<keyword evidence="3" id="KW-0804">Transcription</keyword>
<dbReference type="RefSeq" id="WP_099479740.1">
    <property type="nucleotide sequence ID" value="NZ_CP016809.1"/>
</dbReference>
<accession>A0A1B2E7G6</accession>
<evidence type="ECO:0000256" key="2">
    <source>
        <dbReference type="ARBA" id="ARBA00023125"/>
    </source>
</evidence>
<dbReference type="SMART" id="SM00342">
    <property type="entry name" value="HTH_ARAC"/>
    <property type="match status" value="1"/>
</dbReference>
<reference evidence="5" key="1">
    <citation type="submission" date="2016-08" db="EMBL/GenBank/DDBJ databases">
        <title>Complete Genome Seqeunce of Paenibacillus sp. nov. IHBB 9852 from high altitute lake of Indian trans-Himalayas.</title>
        <authorList>
            <person name="Kiran S."/>
            <person name="Swarnkar M.K."/>
            <person name="Rana A."/>
            <person name="Tewari R."/>
            <person name="Gulati A."/>
        </authorList>
    </citation>
    <scope>NUCLEOTIDE SEQUENCE [LARGE SCALE GENOMIC DNA]</scope>
    <source>
        <strain evidence="5">IHBB 9852</strain>
    </source>
</reference>
<evidence type="ECO:0000256" key="1">
    <source>
        <dbReference type="ARBA" id="ARBA00023015"/>
    </source>
</evidence>
<dbReference type="InterPro" id="IPR018062">
    <property type="entry name" value="HTH_AraC-typ_CS"/>
</dbReference>
<proteinExistence type="predicted"/>
<evidence type="ECO:0000256" key="3">
    <source>
        <dbReference type="ARBA" id="ARBA00023163"/>
    </source>
</evidence>
<dbReference type="InterPro" id="IPR018060">
    <property type="entry name" value="HTH_AraC"/>
</dbReference>
<evidence type="ECO:0000313" key="5">
    <source>
        <dbReference type="EMBL" id="ANY75901.1"/>
    </source>
</evidence>
<keyword evidence="1" id="KW-0805">Transcription regulation</keyword>
<evidence type="ECO:0000259" key="4">
    <source>
        <dbReference type="PROSITE" id="PS01124"/>
    </source>
</evidence>
<name>A0A1B2E7G6_9BACL</name>
<dbReference type="PROSITE" id="PS00041">
    <property type="entry name" value="HTH_ARAC_FAMILY_1"/>
    <property type="match status" value="1"/>
</dbReference>
<dbReference type="EMBL" id="CP016809">
    <property type="protein sequence ID" value="ANY75901.1"/>
    <property type="molecule type" value="Genomic_DNA"/>
</dbReference>
<organism evidence="5">
    <name type="scientific">Paenibacillus ihbetae</name>
    <dbReference type="NCBI Taxonomy" id="1870820"/>
    <lineage>
        <taxon>Bacteria</taxon>
        <taxon>Bacillati</taxon>
        <taxon>Bacillota</taxon>
        <taxon>Bacilli</taxon>
        <taxon>Bacillales</taxon>
        <taxon>Paenibacillaceae</taxon>
        <taxon>Paenibacillus</taxon>
    </lineage>
</organism>
<dbReference type="PANTHER" id="PTHR43280:SF35">
    <property type="entry name" value="RESPONSE REGULATOR"/>
    <property type="match status" value="1"/>
</dbReference>
<dbReference type="AlphaFoldDB" id="A0A1B2E7G6"/>
<dbReference type="KEGG" id="pib:BBD41_26840"/>
<dbReference type="PROSITE" id="PS01124">
    <property type="entry name" value="HTH_ARAC_FAMILY_2"/>
    <property type="match status" value="1"/>
</dbReference>
<dbReference type="Pfam" id="PF12833">
    <property type="entry name" value="HTH_18"/>
    <property type="match status" value="1"/>
</dbReference>
<dbReference type="Gene3D" id="3.40.50.2300">
    <property type="match status" value="1"/>
</dbReference>
<dbReference type="SUPFAM" id="SSF46689">
    <property type="entry name" value="Homeodomain-like"/>
    <property type="match status" value="2"/>
</dbReference>
<dbReference type="GO" id="GO:0043565">
    <property type="term" value="F:sequence-specific DNA binding"/>
    <property type="evidence" value="ECO:0007669"/>
    <property type="project" value="InterPro"/>
</dbReference>